<dbReference type="EMBL" id="JACEIK010000350">
    <property type="protein sequence ID" value="MCD7455509.1"/>
    <property type="molecule type" value="Genomic_DNA"/>
</dbReference>
<organism evidence="1 2">
    <name type="scientific">Datura stramonium</name>
    <name type="common">Jimsonweed</name>
    <name type="synonym">Common thornapple</name>
    <dbReference type="NCBI Taxonomy" id="4076"/>
    <lineage>
        <taxon>Eukaryota</taxon>
        <taxon>Viridiplantae</taxon>
        <taxon>Streptophyta</taxon>
        <taxon>Embryophyta</taxon>
        <taxon>Tracheophyta</taxon>
        <taxon>Spermatophyta</taxon>
        <taxon>Magnoliopsida</taxon>
        <taxon>eudicotyledons</taxon>
        <taxon>Gunneridae</taxon>
        <taxon>Pentapetalae</taxon>
        <taxon>asterids</taxon>
        <taxon>lamiids</taxon>
        <taxon>Solanales</taxon>
        <taxon>Solanaceae</taxon>
        <taxon>Solanoideae</taxon>
        <taxon>Datureae</taxon>
        <taxon>Datura</taxon>
    </lineage>
</organism>
<reference evidence="1 2" key="1">
    <citation type="journal article" date="2021" name="BMC Genomics">
        <title>Datura genome reveals duplications of psychoactive alkaloid biosynthetic genes and high mutation rate following tissue culture.</title>
        <authorList>
            <person name="Rajewski A."/>
            <person name="Carter-House D."/>
            <person name="Stajich J."/>
            <person name="Litt A."/>
        </authorList>
    </citation>
    <scope>NUCLEOTIDE SEQUENCE [LARGE SCALE GENOMIC DNA]</scope>
    <source>
        <strain evidence="1">AR-01</strain>
    </source>
</reference>
<evidence type="ECO:0000313" key="1">
    <source>
        <dbReference type="EMBL" id="MCD7455509.1"/>
    </source>
</evidence>
<comment type="caution">
    <text evidence="1">The sequence shown here is derived from an EMBL/GenBank/DDBJ whole genome shotgun (WGS) entry which is preliminary data.</text>
</comment>
<keyword evidence="2" id="KW-1185">Reference proteome</keyword>
<sequence length="69" mass="8241">MVLLYERNIRFISKIRIDEYNLRWACSALKEASPEGGSLRWRCGRKIEAYLYRVYQNFISYGRFVGIEA</sequence>
<gene>
    <name evidence="1" type="ORF">HAX54_028493</name>
</gene>
<protein>
    <submittedName>
        <fullName evidence="1">Uncharacterized protein</fullName>
    </submittedName>
</protein>
<feature type="non-terminal residue" evidence="1">
    <location>
        <position position="69"/>
    </location>
</feature>
<evidence type="ECO:0000313" key="2">
    <source>
        <dbReference type="Proteomes" id="UP000823775"/>
    </source>
</evidence>
<accession>A0ABS8S9J5</accession>
<proteinExistence type="predicted"/>
<name>A0ABS8S9J5_DATST</name>
<dbReference type="Proteomes" id="UP000823775">
    <property type="component" value="Unassembled WGS sequence"/>
</dbReference>